<keyword evidence="9 14" id="KW-0798">TonB box</keyword>
<dbReference type="GO" id="GO:0009279">
    <property type="term" value="C:cell outer membrane"/>
    <property type="evidence" value="ECO:0007669"/>
    <property type="project" value="UniProtKB-SubCell"/>
</dbReference>
<dbReference type="PROSITE" id="PS01156">
    <property type="entry name" value="TONB_DEPENDENT_REC_2"/>
    <property type="match status" value="1"/>
</dbReference>
<evidence type="ECO:0000256" key="11">
    <source>
        <dbReference type="ARBA" id="ARBA00023237"/>
    </source>
</evidence>
<keyword evidence="4 12" id="KW-1134">Transmembrane beta strand</keyword>
<gene>
    <name evidence="16" type="ORF">HD841_001490</name>
</gene>
<keyword evidence="5" id="KW-0406">Ion transport</keyword>
<dbReference type="Pfam" id="PF00593">
    <property type="entry name" value="TonB_dep_Rec_b-barrel"/>
    <property type="match status" value="1"/>
</dbReference>
<dbReference type="InterPro" id="IPR036942">
    <property type="entry name" value="Beta-barrel_TonB_sf"/>
</dbReference>
<dbReference type="Proteomes" id="UP000517753">
    <property type="component" value="Unassembled WGS sequence"/>
</dbReference>
<evidence type="ECO:0000256" key="12">
    <source>
        <dbReference type="PROSITE-ProRule" id="PRU01360"/>
    </source>
</evidence>
<keyword evidence="17" id="KW-1185">Reference proteome</keyword>
<dbReference type="Pfam" id="PF07715">
    <property type="entry name" value="Plug"/>
    <property type="match status" value="1"/>
</dbReference>
<dbReference type="RefSeq" id="WP_179508233.1">
    <property type="nucleotide sequence ID" value="NZ_JACCBY010000002.1"/>
</dbReference>
<dbReference type="InterPro" id="IPR010917">
    <property type="entry name" value="TonB_rcpt_CS"/>
</dbReference>
<dbReference type="InterPro" id="IPR012910">
    <property type="entry name" value="Plug_dom"/>
</dbReference>
<dbReference type="Gene3D" id="2.40.170.20">
    <property type="entry name" value="TonB-dependent receptor, beta-barrel domain"/>
    <property type="match status" value="1"/>
</dbReference>
<keyword evidence="5" id="KW-0410">Iron transport</keyword>
<accession>A0A7Y9FLV6</accession>
<protein>
    <submittedName>
        <fullName evidence="16">Hemoglobin/transferrin/lactoferrin receptor protein</fullName>
    </submittedName>
</protein>
<dbReference type="Pfam" id="PF07660">
    <property type="entry name" value="STN"/>
    <property type="match status" value="1"/>
</dbReference>
<keyword evidence="16" id="KW-0675">Receptor</keyword>
<dbReference type="GO" id="GO:0015344">
    <property type="term" value="F:siderophore uptake transmembrane transporter activity"/>
    <property type="evidence" value="ECO:0007669"/>
    <property type="project" value="TreeGrafter"/>
</dbReference>
<evidence type="ECO:0000256" key="6">
    <source>
        <dbReference type="ARBA" id="ARBA00022692"/>
    </source>
</evidence>
<dbReference type="PROSITE" id="PS52016">
    <property type="entry name" value="TONB_DEPENDENT_REC_3"/>
    <property type="match status" value="1"/>
</dbReference>
<comment type="caution">
    <text evidence="16">The sequence shown here is derived from an EMBL/GenBank/DDBJ whole genome shotgun (WGS) entry which is preliminary data.</text>
</comment>
<dbReference type="PANTHER" id="PTHR30069:SF41">
    <property type="entry name" value="HEME_HEMOPEXIN UTILIZATION PROTEIN C"/>
    <property type="match status" value="1"/>
</dbReference>
<dbReference type="InterPro" id="IPR039426">
    <property type="entry name" value="TonB-dep_rcpt-like"/>
</dbReference>
<keyword evidence="11 12" id="KW-0998">Cell outer membrane</keyword>
<keyword evidence="6 12" id="KW-0812">Transmembrane</keyword>
<evidence type="ECO:0000256" key="3">
    <source>
        <dbReference type="ARBA" id="ARBA00022448"/>
    </source>
</evidence>
<comment type="subcellular location">
    <subcellularLocation>
        <location evidence="1 12">Cell outer membrane</location>
        <topology evidence="1 12">Multi-pass membrane protein</topology>
    </subcellularLocation>
</comment>
<evidence type="ECO:0000256" key="14">
    <source>
        <dbReference type="RuleBase" id="RU003357"/>
    </source>
</evidence>
<keyword evidence="8" id="KW-0408">Iron</keyword>
<evidence type="ECO:0000256" key="10">
    <source>
        <dbReference type="ARBA" id="ARBA00023136"/>
    </source>
</evidence>
<reference evidence="16 17" key="2">
    <citation type="submission" date="2020-08" db="EMBL/GenBank/DDBJ databases">
        <title>The Agave Microbiome: Exploring the role of microbial communities in plant adaptations to desert environments.</title>
        <authorList>
            <person name="Partida-Martinez L.P."/>
        </authorList>
    </citation>
    <scope>NUCLEOTIDE SEQUENCE [LARGE SCALE GENOMIC DNA]</scope>
    <source>
        <strain evidence="16 17">AS2.3</strain>
    </source>
</reference>
<dbReference type="SMART" id="SM00965">
    <property type="entry name" value="STN"/>
    <property type="match status" value="1"/>
</dbReference>
<dbReference type="EMBL" id="JACCBY010000002">
    <property type="protein sequence ID" value="NYD89710.1"/>
    <property type="molecule type" value="Genomic_DNA"/>
</dbReference>
<evidence type="ECO:0000256" key="7">
    <source>
        <dbReference type="ARBA" id="ARBA00022729"/>
    </source>
</evidence>
<keyword evidence="7" id="KW-0732">Signal</keyword>
<evidence type="ECO:0000313" key="16">
    <source>
        <dbReference type="EMBL" id="NYD89710.1"/>
    </source>
</evidence>
<dbReference type="PANTHER" id="PTHR30069">
    <property type="entry name" value="TONB-DEPENDENT OUTER MEMBRANE RECEPTOR"/>
    <property type="match status" value="1"/>
</dbReference>
<feature type="domain" description="Secretin/TonB short N-terminal" evidence="15">
    <location>
        <begin position="14"/>
        <end position="64"/>
    </location>
</feature>
<evidence type="ECO:0000256" key="2">
    <source>
        <dbReference type="ARBA" id="ARBA00009810"/>
    </source>
</evidence>
<dbReference type="Gene3D" id="3.55.50.30">
    <property type="match status" value="1"/>
</dbReference>
<dbReference type="InterPro" id="IPR000531">
    <property type="entry name" value="Beta-barrel_TonB"/>
</dbReference>
<proteinExistence type="inferred from homology"/>
<dbReference type="InterPro" id="IPR011662">
    <property type="entry name" value="Secretin/TonB_short_N"/>
</dbReference>
<evidence type="ECO:0000256" key="5">
    <source>
        <dbReference type="ARBA" id="ARBA00022496"/>
    </source>
</evidence>
<dbReference type="AlphaFoldDB" id="A0A7Y9FLV6"/>
<evidence type="ECO:0000256" key="8">
    <source>
        <dbReference type="ARBA" id="ARBA00023004"/>
    </source>
</evidence>
<evidence type="ECO:0000313" key="17">
    <source>
        <dbReference type="Proteomes" id="UP000517753"/>
    </source>
</evidence>
<name>A0A7Y9FLV6_9SPHN</name>
<dbReference type="Gene3D" id="2.170.130.10">
    <property type="entry name" value="TonB-dependent receptor, plug domain"/>
    <property type="match status" value="1"/>
</dbReference>
<evidence type="ECO:0000256" key="13">
    <source>
        <dbReference type="PROSITE-ProRule" id="PRU10144"/>
    </source>
</evidence>
<evidence type="ECO:0000256" key="9">
    <source>
        <dbReference type="ARBA" id="ARBA00023077"/>
    </source>
</evidence>
<feature type="short sequence motif" description="TonB C-terminal box" evidence="13">
    <location>
        <begin position="957"/>
        <end position="974"/>
    </location>
</feature>
<organism evidence="16 17">
    <name type="scientific">Sphingomonas melonis</name>
    <dbReference type="NCBI Taxonomy" id="152682"/>
    <lineage>
        <taxon>Bacteria</taxon>
        <taxon>Pseudomonadati</taxon>
        <taxon>Pseudomonadota</taxon>
        <taxon>Alphaproteobacteria</taxon>
        <taxon>Sphingomonadales</taxon>
        <taxon>Sphingomonadaceae</taxon>
        <taxon>Sphingomonas</taxon>
    </lineage>
</organism>
<keyword evidence="3 12" id="KW-0813">Transport</keyword>
<sequence length="974" mass="108057">MADALVEFGRQAGLQVSVSAEDVRGLSAPAVTGTMTATEALSRLLAGSGFTYSVEGRIVTLVRAPAPAAGAIALDPLRVQDATPDAALRETGTERDARGHDAVYDLDQSSVFAGREEVERYKGVNAADVLKGMVNVFSGDARNGGALDPSIRGVQGPGRVPVIIDGTEQALVVWRGYNGAGNRSYIDPSLIAGVQVLKGPGSTRGVHGSTGGAVVVNTLDASDILKPGQPIGVELKLEGGNNSTDPRLPTLLTGKDYRTVPDFVCPGNFPSPTYPYCDKSLRVALRHDDDNHLLSLGDRAFRIAVAGRTGDVDLFGAYAYRERGNYFSGKTEPGYYQQRDGQLEAATYVRKLGLNYEPGNEIPNTSTESESWLFKAGWHVAPDAALQIGFRDSKSRFGEIMPSRIFYAGNGYFGDAQWPLSKVHAQAWNADYKWQPDSRWIDLKLSGWRTHTVSDTYTSGGFPNAASYEDPIIVNNAVANAINTRTGFSGSNQFRLASRLDLLLEGNWQHEKLASNDSYSTAIANGWRAFPRAGRREEWRIDLKSEWRPTDFLKVNGGLTYAKFWAQDDFLPEYIRRKGGSIFDVVPVSRYITYKTRQFGIDVYEAFLRSQDYTERAIQRKLNEYRAKPFPIDIERKAPWDADANGKYSRYTNICLNGDVNQIANYLSDSCRSGLVQGRVFTTEAKRRRGDGWAPNLSATLNPTASTRVYVRYAEAWRFPSMFESTVGFSASVNLRRELKPEHMYSWEAAAIQDLRPLFSLTGDDQHADLKLTWYSNLTHDVIDRDSSLMFSNIDRQLIGGLELQARYDNGGFFTEISAGHMTVNKVCDAEVAILTDPDKGRVPDCVNYGFVVSYLLTQATPKDSINWSLGGRFFERRLELGGRMSWYNQYHNPQLYEFTSRAVCAGGGCALNIPYVWGETLTVDAYARYRFNDRFAAELVGTNLNDRYYLDPLSRSMMPAPGRTVRVSLTGRF</sequence>
<reference evidence="16 17" key="1">
    <citation type="submission" date="2020-07" db="EMBL/GenBank/DDBJ databases">
        <authorList>
            <person name="Partida-Martinez L."/>
            <person name="Huntemann M."/>
            <person name="Clum A."/>
            <person name="Wang J."/>
            <person name="Palaniappan K."/>
            <person name="Ritter S."/>
            <person name="Chen I.-M."/>
            <person name="Stamatis D."/>
            <person name="Reddy T."/>
            <person name="O'Malley R."/>
            <person name="Daum C."/>
            <person name="Shapiro N."/>
            <person name="Ivanova N."/>
            <person name="Kyrpides N."/>
            <person name="Woyke T."/>
        </authorList>
    </citation>
    <scope>NUCLEOTIDE SEQUENCE [LARGE SCALE GENOMIC DNA]</scope>
    <source>
        <strain evidence="16 17">AS2.3</strain>
    </source>
</reference>
<comment type="similarity">
    <text evidence="2 12 14">Belongs to the TonB-dependent receptor family.</text>
</comment>
<keyword evidence="10 12" id="KW-0472">Membrane</keyword>
<dbReference type="SUPFAM" id="SSF56935">
    <property type="entry name" value="Porins"/>
    <property type="match status" value="1"/>
</dbReference>
<dbReference type="GO" id="GO:0044718">
    <property type="term" value="P:siderophore transmembrane transport"/>
    <property type="evidence" value="ECO:0007669"/>
    <property type="project" value="TreeGrafter"/>
</dbReference>
<evidence type="ECO:0000256" key="4">
    <source>
        <dbReference type="ARBA" id="ARBA00022452"/>
    </source>
</evidence>
<evidence type="ECO:0000259" key="15">
    <source>
        <dbReference type="SMART" id="SM00965"/>
    </source>
</evidence>
<dbReference type="InterPro" id="IPR037066">
    <property type="entry name" value="Plug_dom_sf"/>
</dbReference>
<evidence type="ECO:0000256" key="1">
    <source>
        <dbReference type="ARBA" id="ARBA00004571"/>
    </source>
</evidence>